<dbReference type="Proteomes" id="UP000000739">
    <property type="component" value="Chromosome"/>
</dbReference>
<dbReference type="RefSeq" id="WP_012610318.1">
    <property type="nucleotide sequence ID" value="NC_011768.1"/>
</dbReference>
<dbReference type="Pfam" id="PF06054">
    <property type="entry name" value="CoiA_nuc"/>
    <property type="match status" value="1"/>
</dbReference>
<evidence type="ECO:0000313" key="3">
    <source>
        <dbReference type="Proteomes" id="UP000000739"/>
    </source>
</evidence>
<gene>
    <name evidence="2" type="ordered locus">Dalk_1179</name>
</gene>
<evidence type="ECO:0000259" key="1">
    <source>
        <dbReference type="Pfam" id="PF06054"/>
    </source>
</evidence>
<proteinExistence type="predicted"/>
<dbReference type="HOGENOM" id="CLU_647100_0_0_7"/>
<dbReference type="InterPro" id="IPR010330">
    <property type="entry name" value="CoiA_nuc"/>
</dbReference>
<feature type="domain" description="Competence protein CoiA nuclease-like" evidence="1">
    <location>
        <begin position="146"/>
        <end position="197"/>
    </location>
</feature>
<dbReference type="KEGG" id="dal:Dalk_1179"/>
<reference evidence="2 3" key="1">
    <citation type="journal article" date="2012" name="Environ. Microbiol.">
        <title>The genome sequence of Desulfatibacillum alkenivorans AK-01: a blueprint for anaerobic alkane oxidation.</title>
        <authorList>
            <person name="Callaghan A.V."/>
            <person name="Morris B.E."/>
            <person name="Pereira I.A."/>
            <person name="McInerney M.J."/>
            <person name="Austin R.N."/>
            <person name="Groves J.T."/>
            <person name="Kukor J.J."/>
            <person name="Suflita J.M."/>
            <person name="Young L.Y."/>
            <person name="Zylstra G.J."/>
            <person name="Wawrik B."/>
        </authorList>
    </citation>
    <scope>NUCLEOTIDE SEQUENCE [LARGE SCALE GENOMIC DNA]</scope>
    <source>
        <strain evidence="2 3">AK-01</strain>
    </source>
</reference>
<organism evidence="2 3">
    <name type="scientific">Desulfatibacillum aliphaticivorans</name>
    <dbReference type="NCBI Taxonomy" id="218208"/>
    <lineage>
        <taxon>Bacteria</taxon>
        <taxon>Pseudomonadati</taxon>
        <taxon>Thermodesulfobacteriota</taxon>
        <taxon>Desulfobacteria</taxon>
        <taxon>Desulfobacterales</taxon>
        <taxon>Desulfatibacillaceae</taxon>
        <taxon>Desulfatibacillum</taxon>
    </lineage>
</organism>
<protein>
    <recommendedName>
        <fullName evidence="1">Competence protein CoiA nuclease-like domain-containing protein</fullName>
    </recommendedName>
</protein>
<accession>B8F9D6</accession>
<keyword evidence="3" id="KW-1185">Reference proteome</keyword>
<dbReference type="EMBL" id="CP001322">
    <property type="protein sequence ID" value="ACL02882.1"/>
    <property type="molecule type" value="Genomic_DNA"/>
</dbReference>
<name>B8F9D6_DESAL</name>
<dbReference type="AlphaFoldDB" id="B8F9D6"/>
<sequence>MARKPTRIIEGAMFDGEIGPVSAQELIAMPESQWGLFRDRITDRHNGGEGVEARCLMCGTPVFIQSKVNNQERLPYFAHYRGGDVNCPWYNGKTKDPEQLRAVQYHGQQESFFHRAMCEKLAEVVQLDERYRKHRIDKYLPPKQNDNGRFPDIYVEWEGIGPFVIEFQLSHTFQTEISKRCIHYEREGIPLIWILSGIAPGSNIPQNFRDVIRRHRGNAFVFDHKASMASFANKTLMLSCLQMDELGELQPPVIVRFDKLFFPWNKLPYFKDRVIAPRLRLIRNTRKVWFDAFKHWDKKNYSDNMIQNALSTLPHEIPCTAVTMIAAVFSIVAEANGKPENFASGHENVKGMLNGYLMNNNGRLAPYVNLLTSLIRNTKTSGLLSGSVKSHFDRITREQATEESAEWKALKVLIPEVLDPLFRQELIYYGELPNWANPE</sequence>
<dbReference type="eggNOG" id="COG4469">
    <property type="taxonomic scope" value="Bacteria"/>
</dbReference>
<evidence type="ECO:0000313" key="2">
    <source>
        <dbReference type="EMBL" id="ACL02882.1"/>
    </source>
</evidence>